<dbReference type="PANTHER" id="PTHR30349">
    <property type="entry name" value="PHAGE INTEGRASE-RELATED"/>
    <property type="match status" value="1"/>
</dbReference>
<evidence type="ECO:0000313" key="11">
    <source>
        <dbReference type="EMBL" id="VAV90535.1"/>
    </source>
</evidence>
<dbReference type="InterPro" id="IPR011010">
    <property type="entry name" value="DNA_brk_join_enz"/>
</dbReference>
<dbReference type="InterPro" id="IPR044068">
    <property type="entry name" value="CB"/>
</dbReference>
<keyword evidence="8" id="KW-0131">Cell cycle</keyword>
<keyword evidence="6" id="KW-0238">DNA-binding</keyword>
<dbReference type="InterPro" id="IPR004107">
    <property type="entry name" value="Integrase_SAM-like_N"/>
</dbReference>
<evidence type="ECO:0000256" key="6">
    <source>
        <dbReference type="ARBA" id="ARBA00023125"/>
    </source>
</evidence>
<evidence type="ECO:0000256" key="7">
    <source>
        <dbReference type="ARBA" id="ARBA00023172"/>
    </source>
</evidence>
<evidence type="ECO:0000256" key="1">
    <source>
        <dbReference type="ARBA" id="ARBA00004496"/>
    </source>
</evidence>
<evidence type="ECO:0000256" key="3">
    <source>
        <dbReference type="ARBA" id="ARBA00022618"/>
    </source>
</evidence>
<name>A0A3B0S595_9ZZZZ</name>
<dbReference type="SUPFAM" id="SSF56349">
    <property type="entry name" value="DNA breaking-rejoining enzymes"/>
    <property type="match status" value="1"/>
</dbReference>
<dbReference type="PANTHER" id="PTHR30349:SF90">
    <property type="entry name" value="TYROSINE RECOMBINASE XERD"/>
    <property type="match status" value="1"/>
</dbReference>
<dbReference type="GO" id="GO:0051301">
    <property type="term" value="P:cell division"/>
    <property type="evidence" value="ECO:0007669"/>
    <property type="project" value="UniProtKB-KW"/>
</dbReference>
<dbReference type="GO" id="GO:0006310">
    <property type="term" value="P:DNA recombination"/>
    <property type="evidence" value="ECO:0007669"/>
    <property type="project" value="UniProtKB-KW"/>
</dbReference>
<feature type="domain" description="Tyr recombinase" evidence="9">
    <location>
        <begin position="125"/>
        <end position="309"/>
    </location>
</feature>
<reference evidence="11" key="1">
    <citation type="submission" date="2018-06" db="EMBL/GenBank/DDBJ databases">
        <authorList>
            <person name="Zhirakovskaya E."/>
        </authorList>
    </citation>
    <scope>NUCLEOTIDE SEQUENCE</scope>
</reference>
<dbReference type="Pfam" id="PF02899">
    <property type="entry name" value="Phage_int_SAM_1"/>
    <property type="match status" value="1"/>
</dbReference>
<evidence type="ECO:0000259" key="10">
    <source>
        <dbReference type="PROSITE" id="PS51900"/>
    </source>
</evidence>
<keyword evidence="7" id="KW-0233">DNA recombination</keyword>
<gene>
    <name evidence="11" type="ORF">MNBD_ALPHA08-1316</name>
</gene>
<dbReference type="InterPro" id="IPR013762">
    <property type="entry name" value="Integrase-like_cat_sf"/>
</dbReference>
<organism evidence="11">
    <name type="scientific">hydrothermal vent metagenome</name>
    <dbReference type="NCBI Taxonomy" id="652676"/>
    <lineage>
        <taxon>unclassified sequences</taxon>
        <taxon>metagenomes</taxon>
        <taxon>ecological metagenomes</taxon>
    </lineage>
</organism>
<dbReference type="InterPro" id="IPR002104">
    <property type="entry name" value="Integrase_catalytic"/>
</dbReference>
<dbReference type="PROSITE" id="PS51898">
    <property type="entry name" value="TYR_RECOMBINASE"/>
    <property type="match status" value="1"/>
</dbReference>
<evidence type="ECO:0000256" key="2">
    <source>
        <dbReference type="ARBA" id="ARBA00022490"/>
    </source>
</evidence>
<keyword evidence="2" id="KW-0963">Cytoplasm</keyword>
<dbReference type="Pfam" id="PF00589">
    <property type="entry name" value="Phage_integrase"/>
    <property type="match status" value="1"/>
</dbReference>
<dbReference type="GO" id="GO:0003677">
    <property type="term" value="F:DNA binding"/>
    <property type="evidence" value="ECO:0007669"/>
    <property type="project" value="UniProtKB-KW"/>
</dbReference>
<dbReference type="GO" id="GO:0007059">
    <property type="term" value="P:chromosome segregation"/>
    <property type="evidence" value="ECO:0007669"/>
    <property type="project" value="UniProtKB-KW"/>
</dbReference>
<proteinExistence type="inferred from homology"/>
<dbReference type="InterPro" id="IPR023009">
    <property type="entry name" value="Tyrosine_recombinase_XerC/XerD"/>
</dbReference>
<dbReference type="Gene3D" id="1.10.443.10">
    <property type="entry name" value="Intergrase catalytic core"/>
    <property type="match status" value="1"/>
</dbReference>
<dbReference type="EMBL" id="UOEC01000077">
    <property type="protein sequence ID" value="VAV90535.1"/>
    <property type="molecule type" value="Genomic_DNA"/>
</dbReference>
<protein>
    <submittedName>
        <fullName evidence="11">Site-specific tyrosine recombinase XerC</fullName>
    </submittedName>
</protein>
<dbReference type="AlphaFoldDB" id="A0A3B0S595"/>
<keyword evidence="5" id="KW-0229">DNA integration</keyword>
<accession>A0A3B0S595</accession>
<keyword evidence="4" id="KW-0159">Chromosome partition</keyword>
<comment type="subcellular location">
    <subcellularLocation>
        <location evidence="1">Cytoplasm</location>
    </subcellularLocation>
</comment>
<evidence type="ECO:0000256" key="5">
    <source>
        <dbReference type="ARBA" id="ARBA00022908"/>
    </source>
</evidence>
<dbReference type="Gene3D" id="1.10.150.130">
    <property type="match status" value="1"/>
</dbReference>
<evidence type="ECO:0000256" key="4">
    <source>
        <dbReference type="ARBA" id="ARBA00022829"/>
    </source>
</evidence>
<feature type="domain" description="Core-binding (CB)" evidence="10">
    <location>
        <begin position="13"/>
        <end position="104"/>
    </location>
</feature>
<evidence type="ECO:0000256" key="8">
    <source>
        <dbReference type="ARBA" id="ARBA00023306"/>
    </source>
</evidence>
<evidence type="ECO:0000259" key="9">
    <source>
        <dbReference type="PROSITE" id="PS51898"/>
    </source>
</evidence>
<dbReference type="InterPro" id="IPR010998">
    <property type="entry name" value="Integrase_recombinase_N"/>
</dbReference>
<dbReference type="HAMAP" id="MF_01808">
    <property type="entry name" value="Recomb_XerC_XerD"/>
    <property type="match status" value="1"/>
</dbReference>
<dbReference type="PROSITE" id="PS51900">
    <property type="entry name" value="CB"/>
    <property type="match status" value="1"/>
</dbReference>
<dbReference type="InterPro" id="IPR050090">
    <property type="entry name" value="Tyrosine_recombinase_XerCD"/>
</dbReference>
<keyword evidence="3" id="KW-0132">Cell division</keyword>
<dbReference type="GO" id="GO:0005737">
    <property type="term" value="C:cytoplasm"/>
    <property type="evidence" value="ECO:0007669"/>
    <property type="project" value="UniProtKB-SubCell"/>
</dbReference>
<sequence>MSDTDYTSFNASPQVAEKITAWLKLMLVEKGASRHTIEAYARDLSQFGAFLRHHLGQPASPKDLEELRAMDFRAFLAERRNQGVESRTLARQLSAIRSFFRYLERNQILANPALSALRAPKRPHAIPKPLDVKAARAVTGDKASSPIGWVSARDAAVMTLLYACGLRISEALNLNRKDAPLDSSDQTLIITGKGGKSRMVPILPVVREAIASYLQQCPFDLDDDGPLFVGVKGARLNARNIQLTMQKLRGAFGLPDTATPHALRHSFATHLLSGGADLRAIQELLGHASLSTTQIYTEVDGAHLLKQYAKAHPRA</sequence>
<dbReference type="GO" id="GO:0015074">
    <property type="term" value="P:DNA integration"/>
    <property type="evidence" value="ECO:0007669"/>
    <property type="project" value="UniProtKB-KW"/>
</dbReference>